<name>A0A2J7PZ78_9NEOP</name>
<keyword evidence="5" id="KW-0653">Protein transport</keyword>
<evidence type="ECO:0000256" key="8">
    <source>
        <dbReference type="ARBA" id="ARBA00023136"/>
    </source>
</evidence>
<evidence type="ECO:0000256" key="7">
    <source>
        <dbReference type="ARBA" id="ARBA00023128"/>
    </source>
</evidence>
<feature type="transmembrane region" description="Helical" evidence="10">
    <location>
        <begin position="24"/>
        <end position="45"/>
    </location>
</feature>
<keyword evidence="6 10" id="KW-1133">Transmembrane helix</keyword>
<comment type="subcellular location">
    <subcellularLocation>
        <location evidence="1">Mitochondrion outer membrane</location>
        <topology evidence="1">Single-pass membrane protein</topology>
    </subcellularLocation>
</comment>
<sequence>MIRIQAQPDRIDPAEEKKKSRENVIANVTTFALLIALIRSVPYALRQFQ</sequence>
<comment type="similarity">
    <text evidence="9">Belongs to the Tom5 family.</text>
</comment>
<dbReference type="InParanoid" id="A0A2J7PZ78"/>
<keyword evidence="11" id="KW-0675">Receptor</keyword>
<evidence type="ECO:0000256" key="10">
    <source>
        <dbReference type="SAM" id="Phobius"/>
    </source>
</evidence>
<dbReference type="PANTHER" id="PTHR28436">
    <property type="entry name" value="MITOCHONDRIAL IMPORT RECEPTOR SUBUNIT TOM5 HOMOLOG"/>
    <property type="match status" value="1"/>
</dbReference>
<proteinExistence type="inferred from homology"/>
<evidence type="ECO:0000313" key="11">
    <source>
        <dbReference type="EMBL" id="PNF21638.1"/>
    </source>
</evidence>
<dbReference type="InterPro" id="IPR029179">
    <property type="entry name" value="TOMM5_metazoa"/>
</dbReference>
<keyword evidence="2" id="KW-0813">Transport</keyword>
<dbReference type="GO" id="GO:0006626">
    <property type="term" value="P:protein targeting to mitochondrion"/>
    <property type="evidence" value="ECO:0007669"/>
    <property type="project" value="UniProtKB-ARBA"/>
</dbReference>
<dbReference type="InterPro" id="IPR019603">
    <property type="entry name" value="Tom5"/>
</dbReference>
<accession>A0A2J7PZ78</accession>
<keyword evidence="3 10" id="KW-0812">Transmembrane</keyword>
<protein>
    <submittedName>
        <fullName evidence="11">Mitochondrial import receptor subunit TOM5-like protein</fullName>
    </submittedName>
</protein>
<keyword evidence="7" id="KW-0496">Mitochondrion</keyword>
<evidence type="ECO:0000256" key="6">
    <source>
        <dbReference type="ARBA" id="ARBA00022989"/>
    </source>
</evidence>
<evidence type="ECO:0000256" key="1">
    <source>
        <dbReference type="ARBA" id="ARBA00004572"/>
    </source>
</evidence>
<dbReference type="Proteomes" id="UP000235965">
    <property type="component" value="Unassembled WGS sequence"/>
</dbReference>
<evidence type="ECO:0000256" key="2">
    <source>
        <dbReference type="ARBA" id="ARBA00022448"/>
    </source>
</evidence>
<dbReference type="AlphaFoldDB" id="A0A2J7PZ78"/>
<evidence type="ECO:0000256" key="9">
    <source>
        <dbReference type="ARBA" id="ARBA00025716"/>
    </source>
</evidence>
<organism evidence="11 12">
    <name type="scientific">Cryptotermes secundus</name>
    <dbReference type="NCBI Taxonomy" id="105785"/>
    <lineage>
        <taxon>Eukaryota</taxon>
        <taxon>Metazoa</taxon>
        <taxon>Ecdysozoa</taxon>
        <taxon>Arthropoda</taxon>
        <taxon>Hexapoda</taxon>
        <taxon>Insecta</taxon>
        <taxon>Pterygota</taxon>
        <taxon>Neoptera</taxon>
        <taxon>Polyneoptera</taxon>
        <taxon>Dictyoptera</taxon>
        <taxon>Blattodea</taxon>
        <taxon>Blattoidea</taxon>
        <taxon>Termitoidae</taxon>
        <taxon>Kalotermitidae</taxon>
        <taxon>Cryptotermitinae</taxon>
        <taxon>Cryptotermes</taxon>
    </lineage>
</organism>
<keyword evidence="4" id="KW-1000">Mitochondrion outer membrane</keyword>
<comment type="caution">
    <text evidence="11">The sequence shown here is derived from an EMBL/GenBank/DDBJ whole genome shotgun (WGS) entry which is preliminary data.</text>
</comment>
<dbReference type="EMBL" id="NEVH01020337">
    <property type="protein sequence ID" value="PNF21638.1"/>
    <property type="molecule type" value="Genomic_DNA"/>
</dbReference>
<evidence type="ECO:0000256" key="5">
    <source>
        <dbReference type="ARBA" id="ARBA00022927"/>
    </source>
</evidence>
<dbReference type="Pfam" id="PF10642">
    <property type="entry name" value="Tom5"/>
    <property type="match status" value="1"/>
</dbReference>
<gene>
    <name evidence="11" type="primary">Tomm5</name>
    <name evidence="11" type="ORF">B7P43_G11293</name>
</gene>
<reference evidence="11 12" key="1">
    <citation type="submission" date="2017-12" db="EMBL/GenBank/DDBJ databases">
        <title>Hemimetabolous genomes reveal molecular basis of termite eusociality.</title>
        <authorList>
            <person name="Harrison M.C."/>
            <person name="Jongepier E."/>
            <person name="Robertson H.M."/>
            <person name="Arning N."/>
            <person name="Bitard-Feildel T."/>
            <person name="Chao H."/>
            <person name="Childers C.P."/>
            <person name="Dinh H."/>
            <person name="Doddapaneni H."/>
            <person name="Dugan S."/>
            <person name="Gowin J."/>
            <person name="Greiner C."/>
            <person name="Han Y."/>
            <person name="Hu H."/>
            <person name="Hughes D.S.T."/>
            <person name="Huylmans A.-K."/>
            <person name="Kemena C."/>
            <person name="Kremer L.P.M."/>
            <person name="Lee S.L."/>
            <person name="Lopez-Ezquerra A."/>
            <person name="Mallet L."/>
            <person name="Monroy-Kuhn J.M."/>
            <person name="Moser A."/>
            <person name="Murali S.C."/>
            <person name="Muzny D.M."/>
            <person name="Otani S."/>
            <person name="Piulachs M.-D."/>
            <person name="Poelchau M."/>
            <person name="Qu J."/>
            <person name="Schaub F."/>
            <person name="Wada-Katsumata A."/>
            <person name="Worley K.C."/>
            <person name="Xie Q."/>
            <person name="Ylla G."/>
            <person name="Poulsen M."/>
            <person name="Gibbs R.A."/>
            <person name="Schal C."/>
            <person name="Richards S."/>
            <person name="Belles X."/>
            <person name="Korb J."/>
            <person name="Bornberg-Bauer E."/>
        </authorList>
    </citation>
    <scope>NUCLEOTIDE SEQUENCE [LARGE SCALE GENOMIC DNA]</scope>
    <source>
        <tissue evidence="11">Whole body</tissue>
    </source>
</reference>
<evidence type="ECO:0000256" key="3">
    <source>
        <dbReference type="ARBA" id="ARBA00022692"/>
    </source>
</evidence>
<keyword evidence="12" id="KW-1185">Reference proteome</keyword>
<dbReference type="GO" id="GO:0015031">
    <property type="term" value="P:protein transport"/>
    <property type="evidence" value="ECO:0007669"/>
    <property type="project" value="UniProtKB-KW"/>
</dbReference>
<evidence type="ECO:0000256" key="4">
    <source>
        <dbReference type="ARBA" id="ARBA00022787"/>
    </source>
</evidence>
<dbReference type="GO" id="GO:0005742">
    <property type="term" value="C:mitochondrial outer membrane translocase complex"/>
    <property type="evidence" value="ECO:0007669"/>
    <property type="project" value="InterPro"/>
</dbReference>
<evidence type="ECO:0000313" key="12">
    <source>
        <dbReference type="Proteomes" id="UP000235965"/>
    </source>
</evidence>
<dbReference type="PANTHER" id="PTHR28436:SF1">
    <property type="entry name" value="MITOCHONDRIAL IMPORT RECEPTOR SUBUNIT TOM5 HOMOLOG"/>
    <property type="match status" value="1"/>
</dbReference>
<keyword evidence="8 10" id="KW-0472">Membrane</keyword>